<evidence type="ECO:0000313" key="2">
    <source>
        <dbReference type="Proteomes" id="UP000092460"/>
    </source>
</evidence>
<organism evidence="1 2">
    <name type="scientific">Glossina palpalis gambiensis</name>
    <dbReference type="NCBI Taxonomy" id="67801"/>
    <lineage>
        <taxon>Eukaryota</taxon>
        <taxon>Metazoa</taxon>
        <taxon>Ecdysozoa</taxon>
        <taxon>Arthropoda</taxon>
        <taxon>Hexapoda</taxon>
        <taxon>Insecta</taxon>
        <taxon>Pterygota</taxon>
        <taxon>Neoptera</taxon>
        <taxon>Endopterygota</taxon>
        <taxon>Diptera</taxon>
        <taxon>Brachycera</taxon>
        <taxon>Muscomorpha</taxon>
        <taxon>Hippoboscoidea</taxon>
        <taxon>Glossinidae</taxon>
        <taxon>Glossina</taxon>
    </lineage>
</organism>
<dbReference type="Gene3D" id="2.60.40.1180">
    <property type="entry name" value="Golgi alpha-mannosidase II"/>
    <property type="match status" value="1"/>
</dbReference>
<dbReference type="GO" id="GO:0003824">
    <property type="term" value="F:catalytic activity"/>
    <property type="evidence" value="ECO:0007669"/>
    <property type="project" value="InterPro"/>
</dbReference>
<dbReference type="AlphaFoldDB" id="A0A1B0B0T2"/>
<dbReference type="EMBL" id="JXJN01006813">
    <property type="status" value="NOT_ANNOTATED_CDS"/>
    <property type="molecule type" value="Genomic_DNA"/>
</dbReference>
<dbReference type="InterPro" id="IPR011013">
    <property type="entry name" value="Gal_mutarotase_sf_dom"/>
</dbReference>
<dbReference type="InterPro" id="IPR013780">
    <property type="entry name" value="Glyco_hydro_b"/>
</dbReference>
<dbReference type="EnsemblMetazoa" id="GPPI015023-RA">
    <property type="protein sequence ID" value="GPPI015023-PA"/>
    <property type="gene ID" value="GPPI015023"/>
</dbReference>
<reference evidence="2" key="1">
    <citation type="submission" date="2015-01" db="EMBL/GenBank/DDBJ databases">
        <authorList>
            <person name="Aksoy S."/>
            <person name="Warren W."/>
            <person name="Wilson R.K."/>
        </authorList>
    </citation>
    <scope>NUCLEOTIDE SEQUENCE [LARGE SCALE GENOMIC DNA]</scope>
    <source>
        <strain evidence="2">IAEA</strain>
    </source>
</reference>
<dbReference type="SUPFAM" id="SSF74650">
    <property type="entry name" value="Galactose mutarotase-like"/>
    <property type="match status" value="1"/>
</dbReference>
<sequence length="177" mass="20443">MSLQEITNLKNGELLLNISLCEGIQNLMVNSKNWLITLYNPLTRRATHYVRVPVTYGSYKVEDTKELKLRKLNHYHIKSYADHNDFHPSVEFSFRGLSDEAEEIVVENSLIKLFFDDNGLLTKVEMNNISHKVSQTVRDCESETCQNSGSHIYAANNSKYINILMTGFPRCYVFMKV</sequence>
<reference evidence="1" key="2">
    <citation type="submission" date="2020-05" db="UniProtKB">
        <authorList>
            <consortium name="EnsemblMetazoa"/>
        </authorList>
    </citation>
    <scope>IDENTIFICATION</scope>
    <source>
        <strain evidence="1">IAEA</strain>
    </source>
</reference>
<proteinExistence type="predicted"/>
<dbReference type="GO" id="GO:0005975">
    <property type="term" value="P:carbohydrate metabolic process"/>
    <property type="evidence" value="ECO:0007669"/>
    <property type="project" value="InterPro"/>
</dbReference>
<dbReference type="VEuPathDB" id="VectorBase:GPPI015023"/>
<evidence type="ECO:0008006" key="3">
    <source>
        <dbReference type="Google" id="ProtNLM"/>
    </source>
</evidence>
<evidence type="ECO:0000313" key="1">
    <source>
        <dbReference type="EnsemblMetazoa" id="GPPI015023-PA"/>
    </source>
</evidence>
<name>A0A1B0B0T2_9MUSC</name>
<accession>A0A1B0B0T2</accession>
<keyword evidence="2" id="KW-1185">Reference proteome</keyword>
<protein>
    <recommendedName>
        <fullName evidence="3">Glycosyl hydrolase family 38 C-terminal domain-containing protein</fullName>
    </recommendedName>
</protein>
<dbReference type="Proteomes" id="UP000092460">
    <property type="component" value="Unassembled WGS sequence"/>
</dbReference>
<dbReference type="STRING" id="67801.A0A1B0B0T2"/>
<dbReference type="GO" id="GO:0030246">
    <property type="term" value="F:carbohydrate binding"/>
    <property type="evidence" value="ECO:0007669"/>
    <property type="project" value="InterPro"/>
</dbReference>